<dbReference type="PANTHER" id="PTHR24567:SF68">
    <property type="entry name" value="DNA-BINDING TRANSCRIPTIONAL DUAL REGULATOR CRP"/>
    <property type="match status" value="1"/>
</dbReference>
<feature type="transmembrane region" description="Helical" evidence="1">
    <location>
        <begin position="20"/>
        <end position="41"/>
    </location>
</feature>
<dbReference type="InterPro" id="IPR050397">
    <property type="entry name" value="Env_Response_Regulators"/>
</dbReference>
<dbReference type="SMART" id="SM00100">
    <property type="entry name" value="cNMP"/>
    <property type="match status" value="1"/>
</dbReference>
<dbReference type="PROSITE" id="PS00889">
    <property type="entry name" value="CNMP_BINDING_2"/>
    <property type="match status" value="1"/>
</dbReference>
<evidence type="ECO:0000313" key="3">
    <source>
        <dbReference type="EMBL" id="BDV33889.1"/>
    </source>
</evidence>
<accession>A0ABM8E7F2</accession>
<dbReference type="InterPro" id="IPR000595">
    <property type="entry name" value="cNMP-bd_dom"/>
</dbReference>
<dbReference type="EMBL" id="AP027142">
    <property type="protein sequence ID" value="BDV33889.1"/>
    <property type="molecule type" value="Genomic_DNA"/>
</dbReference>
<evidence type="ECO:0000256" key="1">
    <source>
        <dbReference type="SAM" id="Phobius"/>
    </source>
</evidence>
<reference evidence="3 4" key="1">
    <citation type="journal article" date="2023" name="Int. J. Syst. Evol. Microbiol.">
        <title>Methylocystis iwaonis sp. nov., a type II methane-oxidizing bacterium from surface soil of a rice paddy field in Japan, and emended description of the genus Methylocystis (ex Whittenbury et al. 1970) Bowman et al. 1993.</title>
        <authorList>
            <person name="Kaise H."/>
            <person name="Sawadogo J.B."/>
            <person name="Alam M.S."/>
            <person name="Ueno C."/>
            <person name="Dianou D."/>
            <person name="Shinjo R."/>
            <person name="Asakawa S."/>
        </authorList>
    </citation>
    <scope>NUCLEOTIDE SEQUENCE [LARGE SCALE GENOMIC DNA]</scope>
    <source>
        <strain evidence="3 4">SS37A-Re</strain>
    </source>
</reference>
<protein>
    <recommendedName>
        <fullName evidence="2">Cyclic nucleotide-binding domain-containing protein</fullName>
    </recommendedName>
</protein>
<name>A0ABM8E7F2_9HYPH</name>
<dbReference type="Pfam" id="PF00027">
    <property type="entry name" value="cNMP_binding"/>
    <property type="match status" value="1"/>
</dbReference>
<keyword evidence="4" id="KW-1185">Reference proteome</keyword>
<proteinExistence type="predicted"/>
<keyword evidence="1" id="KW-1133">Transmembrane helix</keyword>
<evidence type="ECO:0000259" key="2">
    <source>
        <dbReference type="PROSITE" id="PS50042"/>
    </source>
</evidence>
<feature type="domain" description="Cyclic nucleotide-binding" evidence="2">
    <location>
        <begin position="113"/>
        <end position="210"/>
    </location>
</feature>
<gene>
    <name evidence="3" type="ORF">SS37A_14180</name>
</gene>
<evidence type="ECO:0000313" key="4">
    <source>
        <dbReference type="Proteomes" id="UP001317629"/>
    </source>
</evidence>
<dbReference type="RefSeq" id="WP_281931437.1">
    <property type="nucleotide sequence ID" value="NZ_AP027142.1"/>
</dbReference>
<dbReference type="Gene3D" id="2.60.120.10">
    <property type="entry name" value="Jelly Rolls"/>
    <property type="match status" value="1"/>
</dbReference>
<dbReference type="SUPFAM" id="SSF51206">
    <property type="entry name" value="cAMP-binding domain-like"/>
    <property type="match status" value="1"/>
</dbReference>
<organism evidence="3 4">
    <name type="scientific">Methylocystis iwaonis</name>
    <dbReference type="NCBI Taxonomy" id="2885079"/>
    <lineage>
        <taxon>Bacteria</taxon>
        <taxon>Pseudomonadati</taxon>
        <taxon>Pseudomonadota</taxon>
        <taxon>Alphaproteobacteria</taxon>
        <taxon>Hyphomicrobiales</taxon>
        <taxon>Methylocystaceae</taxon>
        <taxon>Methylocystis</taxon>
    </lineage>
</organism>
<dbReference type="CDD" id="cd00038">
    <property type="entry name" value="CAP_ED"/>
    <property type="match status" value="1"/>
</dbReference>
<dbReference type="PANTHER" id="PTHR24567">
    <property type="entry name" value="CRP FAMILY TRANSCRIPTIONAL REGULATORY PROTEIN"/>
    <property type="match status" value="1"/>
</dbReference>
<dbReference type="InterPro" id="IPR018490">
    <property type="entry name" value="cNMP-bd_dom_sf"/>
</dbReference>
<dbReference type="InterPro" id="IPR018488">
    <property type="entry name" value="cNMP-bd_CS"/>
</dbReference>
<keyword evidence="1" id="KW-0472">Membrane</keyword>
<sequence length="234" mass="25611">MSDLIDAVTTWATSDAGKAAGGVALAALAWAEAATVVGSAYMKRMIPLRITAMVCNCLGLTYGLLTGTFPTIAKHAINLPLNFSRLREMRRLIDSVREANANDLNIEWLKPFMHPESLPATDFIFKKGDVGGEAYVVVEGQVEIIERGVTIGPGALFGEMALFTKTGKRTASARCVTDVRLLAITYEQFEQLYFQNPEFGLYLVRLIVRRFEENHVEDDMAGAPLQPAAAPEQV</sequence>
<dbReference type="Proteomes" id="UP001317629">
    <property type="component" value="Chromosome"/>
</dbReference>
<dbReference type="InterPro" id="IPR014710">
    <property type="entry name" value="RmlC-like_jellyroll"/>
</dbReference>
<keyword evidence="1" id="KW-0812">Transmembrane</keyword>
<dbReference type="PROSITE" id="PS50042">
    <property type="entry name" value="CNMP_BINDING_3"/>
    <property type="match status" value="1"/>
</dbReference>